<dbReference type="EC" id="1.3.98.3" evidence="15"/>
<evidence type="ECO:0000256" key="4">
    <source>
        <dbReference type="ARBA" id="ARBA00011245"/>
    </source>
</evidence>
<dbReference type="GO" id="GO:0005737">
    <property type="term" value="C:cytoplasm"/>
    <property type="evidence" value="ECO:0007669"/>
    <property type="project" value="UniProtKB-SubCell"/>
</dbReference>
<dbReference type="Pfam" id="PF04055">
    <property type="entry name" value="Radical_SAM"/>
    <property type="match status" value="1"/>
</dbReference>
<dbReference type="SFLD" id="SFLDG01065">
    <property type="entry name" value="anaerobic_coproporphyrinogen-I"/>
    <property type="match status" value="1"/>
</dbReference>
<feature type="binding site" evidence="16">
    <location>
        <position position="241"/>
    </location>
    <ligand>
        <name>S-adenosyl-L-methionine</name>
        <dbReference type="ChEBI" id="CHEBI:59789"/>
        <label>2</label>
    </ligand>
</feature>
<dbReference type="InterPro" id="IPR004558">
    <property type="entry name" value="Coprogen_oxidase_HemN"/>
</dbReference>
<feature type="binding site" evidence="16">
    <location>
        <position position="108"/>
    </location>
    <ligand>
        <name>S-adenosyl-L-methionine</name>
        <dbReference type="ChEBI" id="CHEBI:59789"/>
        <label>1</label>
    </ligand>
</feature>
<dbReference type="SFLD" id="SFLDS00029">
    <property type="entry name" value="Radical_SAM"/>
    <property type="match status" value="1"/>
</dbReference>
<dbReference type="RefSeq" id="WP_126776278.1">
    <property type="nucleotide sequence ID" value="NZ_PIPM01000002.1"/>
</dbReference>
<dbReference type="GO" id="GO:0046872">
    <property type="term" value="F:metal ion binding"/>
    <property type="evidence" value="ECO:0007669"/>
    <property type="project" value="UniProtKB-KW"/>
</dbReference>
<dbReference type="SMART" id="SM00729">
    <property type="entry name" value="Elp3"/>
    <property type="match status" value="1"/>
</dbReference>
<dbReference type="PANTHER" id="PTHR13932">
    <property type="entry name" value="COPROPORPHYRINIGEN III OXIDASE"/>
    <property type="match status" value="1"/>
</dbReference>
<evidence type="ECO:0000256" key="6">
    <source>
        <dbReference type="ARBA" id="ARBA00022490"/>
    </source>
</evidence>
<dbReference type="NCBIfam" id="TIGR00538">
    <property type="entry name" value="hemN"/>
    <property type="match status" value="1"/>
</dbReference>
<evidence type="ECO:0000256" key="3">
    <source>
        <dbReference type="ARBA" id="ARBA00005493"/>
    </source>
</evidence>
<dbReference type="Pfam" id="PF06969">
    <property type="entry name" value="HemN_C"/>
    <property type="match status" value="1"/>
</dbReference>
<protein>
    <recommendedName>
        <fullName evidence="15">Coproporphyrinogen-III oxidase</fullName>
        <ecNumber evidence="15">1.3.98.3</ecNumber>
    </recommendedName>
</protein>
<evidence type="ECO:0000256" key="7">
    <source>
        <dbReference type="ARBA" id="ARBA00022691"/>
    </source>
</evidence>
<evidence type="ECO:0000256" key="5">
    <source>
        <dbReference type="ARBA" id="ARBA00022485"/>
    </source>
</evidence>
<dbReference type="InterPro" id="IPR010723">
    <property type="entry name" value="HemN_C"/>
</dbReference>
<keyword evidence="6 15" id="KW-0963">Cytoplasm</keyword>
<feature type="binding site" evidence="17">
    <location>
        <position position="62"/>
    </location>
    <ligand>
        <name>[4Fe-4S] cluster</name>
        <dbReference type="ChEBI" id="CHEBI:49883"/>
        <note>4Fe-4S-S-AdoMet</note>
    </ligand>
</feature>
<dbReference type="Gene3D" id="3.30.750.200">
    <property type="match status" value="1"/>
</dbReference>
<feature type="binding site" evidence="16">
    <location>
        <begin position="109"/>
        <end position="110"/>
    </location>
    <ligand>
        <name>S-adenosyl-L-methionine</name>
        <dbReference type="ChEBI" id="CHEBI:59789"/>
        <label>2</label>
    </ligand>
</feature>
<feature type="binding site" evidence="17">
    <location>
        <position position="58"/>
    </location>
    <ligand>
        <name>[4Fe-4S] cluster</name>
        <dbReference type="ChEBI" id="CHEBI:49883"/>
        <note>4Fe-4S-S-AdoMet</note>
    </ligand>
</feature>
<evidence type="ECO:0000256" key="16">
    <source>
        <dbReference type="PIRSR" id="PIRSR000167-1"/>
    </source>
</evidence>
<dbReference type="InterPro" id="IPR034505">
    <property type="entry name" value="Coproporphyrinogen-III_oxidase"/>
</dbReference>
<dbReference type="FunFam" id="1.10.10.920:FF:000001">
    <property type="entry name" value="Coproporphyrinogen-III oxidase"/>
    <property type="match status" value="1"/>
</dbReference>
<keyword evidence="11 15" id="KW-0411">Iron-sulfur</keyword>
<dbReference type="InterPro" id="IPR007197">
    <property type="entry name" value="rSAM"/>
</dbReference>
<keyword evidence="12 15" id="KW-0627">Porphyrin biosynthesis</keyword>
<sequence length="453" mass="50929">MQPAWDDALIQRYNIHGPRYTSYPTALALSPDFSTEQAKRALLNSREPLSLYIHIPFCHSLCYYCGCNKVITRHQEKADAYLDALIAEMAMYAPYVRHRTVQALHLGGGTPTFLSSAQFTRLMNALATHFNFRAQDCQEVSIEIDPRACTLSKLAHLRALGFNRVSFGVQDFDHDVQIAINRVQTEELVRNLVEAAQIYGFESINLDLVYGLPHQNLDSFHKTLTKVIALNPDRVSLFSYAHLPSRFPAQRKIKDETLPDGAEKLALLRAGIESFTGAGYQFIGMDHFARPDDELAVAQRDGRLQRNFQGYTTHGSDCLLGLGVSSISQVNGVIWQHEKSVTPYQASVQSGTLPVVKGISLTRDDSLRAALIAQLICHFHLHIRAFEHAWHVNFQDYFAEALTRLQPFIDDGLVRLSKTSIEVTPAGRLWVRSICACFDAYLNDGQSRYSKVV</sequence>
<evidence type="ECO:0000256" key="2">
    <source>
        <dbReference type="ARBA" id="ARBA00004785"/>
    </source>
</evidence>
<comment type="subcellular location">
    <subcellularLocation>
        <location evidence="1 15">Cytoplasm</location>
    </subcellularLocation>
</comment>
<feature type="binding site" evidence="16">
    <location>
        <position position="207"/>
    </location>
    <ligand>
        <name>S-adenosyl-L-methionine</name>
        <dbReference type="ChEBI" id="CHEBI:59789"/>
        <label>2</label>
    </ligand>
</feature>
<feature type="binding site" evidence="16">
    <location>
        <begin position="64"/>
        <end position="66"/>
    </location>
    <ligand>
        <name>S-adenosyl-L-methionine</name>
        <dbReference type="ChEBI" id="CHEBI:59789"/>
        <label>2</label>
    </ligand>
</feature>
<evidence type="ECO:0000256" key="15">
    <source>
        <dbReference type="PIRNR" id="PIRNR000167"/>
    </source>
</evidence>
<keyword evidence="8 15" id="KW-0479">Metal-binding</keyword>
<dbReference type="InterPro" id="IPR006638">
    <property type="entry name" value="Elp3/MiaA/NifB-like_rSAM"/>
</dbReference>
<dbReference type="Gene3D" id="1.10.10.920">
    <property type="match status" value="1"/>
</dbReference>
<evidence type="ECO:0000256" key="14">
    <source>
        <dbReference type="ARBA" id="ARBA00048321"/>
    </source>
</evidence>
<feature type="domain" description="Radical SAM core" evidence="18">
    <location>
        <begin position="43"/>
        <end position="276"/>
    </location>
</feature>
<reference evidence="19 20" key="1">
    <citation type="journal article" date="2011" name="Front. Microbiol.">
        <title>Genomic signatures of strain selection and enhancement in Bacillus atrophaeus var. globigii, a historical biowarfare simulant.</title>
        <authorList>
            <person name="Gibbons H.S."/>
            <person name="Broomall S.M."/>
            <person name="McNew L.A."/>
            <person name="Daligault H."/>
            <person name="Chapman C."/>
            <person name="Bruce D."/>
            <person name="Karavis M."/>
            <person name="Krepps M."/>
            <person name="McGregor P.A."/>
            <person name="Hong C."/>
            <person name="Park K.H."/>
            <person name="Akmal A."/>
            <person name="Feldman A."/>
            <person name="Lin J.S."/>
            <person name="Chang W.E."/>
            <person name="Higgs B.W."/>
            <person name="Demirev P."/>
            <person name="Lindquist J."/>
            <person name="Liem A."/>
            <person name="Fochler E."/>
            <person name="Read T.D."/>
            <person name="Tapia R."/>
            <person name="Johnson S."/>
            <person name="Bishop-Lilly K.A."/>
            <person name="Detter C."/>
            <person name="Han C."/>
            <person name="Sozhamannan S."/>
            <person name="Rosenzweig C.N."/>
            <person name="Skowronski E.W."/>
        </authorList>
    </citation>
    <scope>NUCLEOTIDE SEQUENCE [LARGE SCALE GENOMIC DNA]</scope>
    <source>
        <strain evidence="19 20">GYP-17</strain>
    </source>
</reference>
<dbReference type="GO" id="GO:0051989">
    <property type="term" value="F:coproporphyrinogen dehydrogenase activity"/>
    <property type="evidence" value="ECO:0007669"/>
    <property type="project" value="UniProtKB-EC"/>
</dbReference>
<gene>
    <name evidence="19" type="primary">hemN</name>
    <name evidence="19" type="ORF">CWE11_03240</name>
</gene>
<dbReference type="SUPFAM" id="SSF102114">
    <property type="entry name" value="Radical SAM enzymes"/>
    <property type="match status" value="1"/>
</dbReference>
<comment type="similarity">
    <text evidence="3 15">Belongs to the anaerobic coproporphyrinogen-III oxidase family.</text>
</comment>
<evidence type="ECO:0000256" key="13">
    <source>
        <dbReference type="ARBA" id="ARBA00024295"/>
    </source>
</evidence>
<keyword evidence="5 15" id="KW-0004">4Fe-4S</keyword>
<keyword evidence="10 15" id="KW-0408">Iron</keyword>
<evidence type="ECO:0000259" key="18">
    <source>
        <dbReference type="PROSITE" id="PS51918"/>
    </source>
</evidence>
<dbReference type="PROSITE" id="PS51918">
    <property type="entry name" value="RADICAL_SAM"/>
    <property type="match status" value="1"/>
</dbReference>
<name>A0A432WQ74_9GAMM</name>
<comment type="function">
    <text evidence="13">Involved in the heme biosynthesis. Catalyzes the anaerobic oxidative decarboxylation of propionate groups of rings A and B of coproporphyrinogen III to yield the vinyl groups in protoporphyrinogen IX.</text>
</comment>
<dbReference type="OrthoDB" id="9808022at2"/>
<dbReference type="UniPathway" id="UPA00251">
    <property type="reaction ID" value="UER00323"/>
</dbReference>
<feature type="binding site" evidence="17">
    <location>
        <position position="65"/>
    </location>
    <ligand>
        <name>[4Fe-4S] cluster</name>
        <dbReference type="ChEBI" id="CHEBI:49883"/>
        <note>4Fe-4S-S-AdoMet</note>
    </ligand>
</feature>
<dbReference type="AlphaFoldDB" id="A0A432WQ74"/>
<evidence type="ECO:0000256" key="11">
    <source>
        <dbReference type="ARBA" id="ARBA00023014"/>
    </source>
</evidence>
<organism evidence="19 20">
    <name type="scientific">Aliidiomarina sanyensis</name>
    <dbReference type="NCBI Taxonomy" id="1249555"/>
    <lineage>
        <taxon>Bacteria</taxon>
        <taxon>Pseudomonadati</taxon>
        <taxon>Pseudomonadota</taxon>
        <taxon>Gammaproteobacteria</taxon>
        <taxon>Alteromonadales</taxon>
        <taxon>Idiomarinaceae</taxon>
        <taxon>Aliidiomarina</taxon>
    </lineage>
</organism>
<evidence type="ECO:0000256" key="12">
    <source>
        <dbReference type="ARBA" id="ARBA00023244"/>
    </source>
</evidence>
<dbReference type="CDD" id="cd01335">
    <property type="entry name" value="Radical_SAM"/>
    <property type="match status" value="1"/>
</dbReference>
<comment type="catalytic activity">
    <reaction evidence="14 15">
        <text>coproporphyrinogen III + 2 S-adenosyl-L-methionine = protoporphyrinogen IX + 2 5'-deoxyadenosine + 2 L-methionine + 2 CO2</text>
        <dbReference type="Rhea" id="RHEA:15425"/>
        <dbReference type="ChEBI" id="CHEBI:16526"/>
        <dbReference type="ChEBI" id="CHEBI:17319"/>
        <dbReference type="ChEBI" id="CHEBI:57307"/>
        <dbReference type="ChEBI" id="CHEBI:57309"/>
        <dbReference type="ChEBI" id="CHEBI:57844"/>
        <dbReference type="ChEBI" id="CHEBI:59789"/>
        <dbReference type="EC" id="1.3.98.3"/>
    </reaction>
</comment>
<keyword evidence="20" id="KW-1185">Reference proteome</keyword>
<feature type="binding site" evidence="16">
    <location>
        <position position="327"/>
    </location>
    <ligand>
        <name>S-adenosyl-L-methionine</name>
        <dbReference type="ChEBI" id="CHEBI:59789"/>
        <label>1</label>
    </ligand>
</feature>
<dbReference type="GO" id="GO:0004109">
    <property type="term" value="F:coproporphyrinogen oxidase activity"/>
    <property type="evidence" value="ECO:0007669"/>
    <property type="project" value="InterPro"/>
</dbReference>
<evidence type="ECO:0000256" key="1">
    <source>
        <dbReference type="ARBA" id="ARBA00004496"/>
    </source>
</evidence>
<keyword evidence="9 15" id="KW-0560">Oxidoreductase</keyword>
<comment type="pathway">
    <text evidence="2 15">Porphyrin-containing compound metabolism; protoporphyrin-IX biosynthesis; protoporphyrinogen-IX from coproporphyrinogen-III (AdoMet route): step 1/1.</text>
</comment>
<evidence type="ECO:0000313" key="19">
    <source>
        <dbReference type="EMBL" id="RUO35898.1"/>
    </source>
</evidence>
<comment type="cofactor">
    <cofactor evidence="15 17">
        <name>[4Fe-4S] cluster</name>
        <dbReference type="ChEBI" id="CHEBI:49883"/>
    </cofactor>
    <text evidence="15 17">Binds 1 [4Fe-4S] cluster. The cluster is coordinated with 3 cysteines and an exchangeable S-adenosyl-L-methionine.</text>
</comment>
<dbReference type="Proteomes" id="UP000288405">
    <property type="component" value="Unassembled WGS sequence"/>
</dbReference>
<comment type="subunit">
    <text evidence="4">Monomer.</text>
</comment>
<feature type="binding site" evidence="16">
    <location>
        <position position="170"/>
    </location>
    <ligand>
        <name>S-adenosyl-L-methionine</name>
        <dbReference type="ChEBI" id="CHEBI:59789"/>
        <label>2</label>
    </ligand>
</feature>
<dbReference type="PIRSF" id="PIRSF000167">
    <property type="entry name" value="HemN"/>
    <property type="match status" value="1"/>
</dbReference>
<dbReference type="SFLD" id="SFLDF00277">
    <property type="entry name" value="oxygen-independent_coproporphy"/>
    <property type="match status" value="1"/>
</dbReference>
<feature type="binding site" evidence="16">
    <location>
        <position position="143"/>
    </location>
    <ligand>
        <name>S-adenosyl-L-methionine</name>
        <dbReference type="ChEBI" id="CHEBI:59789"/>
        <label>1</label>
    </ligand>
</feature>
<feature type="binding site" evidence="16">
    <location>
        <position position="52"/>
    </location>
    <ligand>
        <name>S-adenosyl-L-methionine</name>
        <dbReference type="ChEBI" id="CHEBI:59789"/>
        <label>1</label>
    </ligand>
</feature>
<dbReference type="PANTHER" id="PTHR13932:SF6">
    <property type="entry name" value="OXYGEN-INDEPENDENT COPROPORPHYRINOGEN III OXIDASE"/>
    <property type="match status" value="1"/>
</dbReference>
<evidence type="ECO:0000256" key="9">
    <source>
        <dbReference type="ARBA" id="ARBA00023002"/>
    </source>
</evidence>
<evidence type="ECO:0000256" key="8">
    <source>
        <dbReference type="ARBA" id="ARBA00022723"/>
    </source>
</evidence>
<evidence type="ECO:0000313" key="20">
    <source>
        <dbReference type="Proteomes" id="UP000288405"/>
    </source>
</evidence>
<keyword evidence="7 15" id="KW-0949">S-adenosyl-L-methionine</keyword>
<dbReference type="EMBL" id="PIPM01000002">
    <property type="protein sequence ID" value="RUO35898.1"/>
    <property type="molecule type" value="Genomic_DNA"/>
</dbReference>
<accession>A0A432WQ74</accession>
<feature type="binding site" evidence="16">
    <location>
        <position position="182"/>
    </location>
    <ligand>
        <name>S-adenosyl-L-methionine</name>
        <dbReference type="ChEBI" id="CHEBI:59789"/>
        <label>2</label>
    </ligand>
</feature>
<proteinExistence type="inferred from homology"/>
<dbReference type="FunFam" id="3.80.30.20:FF:000012">
    <property type="entry name" value="Coproporphyrinogen-III oxidase"/>
    <property type="match status" value="1"/>
</dbReference>
<dbReference type="GO" id="GO:0006782">
    <property type="term" value="P:protoporphyrinogen IX biosynthetic process"/>
    <property type="evidence" value="ECO:0007669"/>
    <property type="project" value="UniProtKB-UniPathway"/>
</dbReference>
<comment type="caution">
    <text evidence="19">The sequence shown here is derived from an EMBL/GenBank/DDBJ whole genome shotgun (WGS) entry which is preliminary data.</text>
</comment>
<evidence type="ECO:0000256" key="17">
    <source>
        <dbReference type="PIRSR" id="PIRSR000167-2"/>
    </source>
</evidence>
<dbReference type="InterPro" id="IPR058240">
    <property type="entry name" value="rSAM_sf"/>
</dbReference>
<evidence type="ECO:0000256" key="10">
    <source>
        <dbReference type="ARBA" id="ARBA00023004"/>
    </source>
</evidence>
<dbReference type="GO" id="GO:0051539">
    <property type="term" value="F:4 iron, 4 sulfur cluster binding"/>
    <property type="evidence" value="ECO:0007669"/>
    <property type="project" value="UniProtKB-KW"/>
</dbReference>